<dbReference type="EMBL" id="HBFQ01023414">
    <property type="protein sequence ID" value="CAD8842109.1"/>
    <property type="molecule type" value="Transcribed_RNA"/>
</dbReference>
<dbReference type="AlphaFoldDB" id="A0A7S1A461"/>
<feature type="signal peptide" evidence="1">
    <location>
        <begin position="1"/>
        <end position="32"/>
    </location>
</feature>
<evidence type="ECO:0000313" key="2">
    <source>
        <dbReference type="EMBL" id="CAD8842109.1"/>
    </source>
</evidence>
<sequence length="306" mass="34178">MASLSCFLLLVENAKLAVFSFLPFSSLQPVASCNTGFRRTVRCDPDLWGSRLVSHMDVPHGDRKVLELELAFMLHSGEVEEERRARRIDVDGCSEVSGDVFDGPSSNWDPDPCPTPSGADVVASRRARSLAASPTLRCAAFAPYLVHMSWQRPPTREQIERFVQEGLCQAHSWYKHLPLDRGVPFWVFLSPTPQAFGKTYGNEYGLLDWRSGRDGPPRSVRTPDGQTLVMPPGVVSGRDSRVYLSASCCMAPCLGEWLQKPSVADSAPHARRIMARMDQCAREQRAVFDAIVRQCRVLYGVHWEAQ</sequence>
<proteinExistence type="predicted"/>
<accession>A0A7S1A461</accession>
<protein>
    <submittedName>
        <fullName evidence="2">Uncharacterized protein</fullName>
    </submittedName>
</protein>
<keyword evidence="1" id="KW-0732">Signal</keyword>
<gene>
    <name evidence="2" type="ORF">NSCI0253_LOCUS16457</name>
</gene>
<feature type="chain" id="PRO_5030688624" evidence="1">
    <location>
        <begin position="33"/>
        <end position="306"/>
    </location>
</feature>
<name>A0A7S1A461_NOCSC</name>
<organism evidence="2">
    <name type="scientific">Noctiluca scintillans</name>
    <name type="common">Sea sparkle</name>
    <name type="synonym">Red tide dinoflagellate</name>
    <dbReference type="NCBI Taxonomy" id="2966"/>
    <lineage>
        <taxon>Eukaryota</taxon>
        <taxon>Sar</taxon>
        <taxon>Alveolata</taxon>
        <taxon>Dinophyceae</taxon>
        <taxon>Noctilucales</taxon>
        <taxon>Noctilucaceae</taxon>
        <taxon>Noctiluca</taxon>
    </lineage>
</organism>
<evidence type="ECO:0000256" key="1">
    <source>
        <dbReference type="SAM" id="SignalP"/>
    </source>
</evidence>
<reference evidence="2" key="1">
    <citation type="submission" date="2021-01" db="EMBL/GenBank/DDBJ databases">
        <authorList>
            <person name="Corre E."/>
            <person name="Pelletier E."/>
            <person name="Niang G."/>
            <person name="Scheremetjew M."/>
            <person name="Finn R."/>
            <person name="Kale V."/>
            <person name="Holt S."/>
            <person name="Cochrane G."/>
            <person name="Meng A."/>
            <person name="Brown T."/>
            <person name="Cohen L."/>
        </authorList>
    </citation>
    <scope>NUCLEOTIDE SEQUENCE</scope>
</reference>